<evidence type="ECO:0000313" key="13">
    <source>
        <dbReference type="EMBL" id="GMG85034.1"/>
    </source>
</evidence>
<evidence type="ECO:0000313" key="14">
    <source>
        <dbReference type="Proteomes" id="UP001239909"/>
    </source>
</evidence>
<comment type="similarity">
    <text evidence="2 9 10">Belongs to the TonB-dependent receptor family.</text>
</comment>
<dbReference type="SUPFAM" id="SSF56935">
    <property type="entry name" value="Porins"/>
    <property type="match status" value="1"/>
</dbReference>
<evidence type="ECO:0000256" key="2">
    <source>
        <dbReference type="ARBA" id="ARBA00009810"/>
    </source>
</evidence>
<dbReference type="Proteomes" id="UP001239909">
    <property type="component" value="Unassembled WGS sequence"/>
</dbReference>
<keyword evidence="4 9" id="KW-1134">Transmembrane beta strand</keyword>
<feature type="domain" description="TonB-dependent receptor plug" evidence="12">
    <location>
        <begin position="48"/>
        <end position="142"/>
    </location>
</feature>
<evidence type="ECO:0000256" key="6">
    <source>
        <dbReference type="ARBA" id="ARBA00023077"/>
    </source>
</evidence>
<evidence type="ECO:0000256" key="7">
    <source>
        <dbReference type="ARBA" id="ARBA00023136"/>
    </source>
</evidence>
<keyword evidence="14" id="KW-1185">Reference proteome</keyword>
<proteinExistence type="inferred from homology"/>
<dbReference type="EMBL" id="BSYI01000049">
    <property type="protein sequence ID" value="GMG85034.1"/>
    <property type="molecule type" value="Genomic_DNA"/>
</dbReference>
<dbReference type="InterPro" id="IPR039426">
    <property type="entry name" value="TonB-dep_rcpt-like"/>
</dbReference>
<evidence type="ECO:0000256" key="8">
    <source>
        <dbReference type="ARBA" id="ARBA00023237"/>
    </source>
</evidence>
<keyword evidence="5 9" id="KW-0812">Transmembrane</keyword>
<dbReference type="Pfam" id="PF07715">
    <property type="entry name" value="Plug"/>
    <property type="match status" value="1"/>
</dbReference>
<keyword evidence="6 10" id="KW-0798">TonB box</keyword>
<evidence type="ECO:0000259" key="12">
    <source>
        <dbReference type="Pfam" id="PF07715"/>
    </source>
</evidence>
<keyword evidence="3 9" id="KW-0813">Transport</keyword>
<accession>A0ABQ6LSI4</accession>
<evidence type="ECO:0000256" key="10">
    <source>
        <dbReference type="RuleBase" id="RU003357"/>
    </source>
</evidence>
<evidence type="ECO:0000256" key="3">
    <source>
        <dbReference type="ARBA" id="ARBA00022448"/>
    </source>
</evidence>
<keyword evidence="8 9" id="KW-0998">Cell outer membrane</keyword>
<gene>
    <name evidence="13" type="ORF">LNKW23_42500</name>
</gene>
<evidence type="ECO:0000256" key="1">
    <source>
        <dbReference type="ARBA" id="ARBA00004571"/>
    </source>
</evidence>
<dbReference type="InterPro" id="IPR000531">
    <property type="entry name" value="Beta-barrel_TonB"/>
</dbReference>
<dbReference type="PANTHER" id="PTHR30069">
    <property type="entry name" value="TONB-DEPENDENT OUTER MEMBRANE RECEPTOR"/>
    <property type="match status" value="1"/>
</dbReference>
<evidence type="ECO:0000256" key="9">
    <source>
        <dbReference type="PROSITE-ProRule" id="PRU01360"/>
    </source>
</evidence>
<keyword evidence="7 9" id="KW-0472">Membrane</keyword>
<dbReference type="Pfam" id="PF00593">
    <property type="entry name" value="TonB_dep_Rec_b-barrel"/>
    <property type="match status" value="1"/>
</dbReference>
<dbReference type="PANTHER" id="PTHR30069:SF41">
    <property type="entry name" value="HEME_HEMOPEXIN UTILIZATION PROTEIN C"/>
    <property type="match status" value="1"/>
</dbReference>
<dbReference type="InterPro" id="IPR037066">
    <property type="entry name" value="Plug_dom_sf"/>
</dbReference>
<protein>
    <submittedName>
        <fullName evidence="13">TonB-dependent receptor</fullName>
    </submittedName>
</protein>
<organism evidence="13 14">
    <name type="scientific">Paralimibaculum aggregatum</name>
    <dbReference type="NCBI Taxonomy" id="3036245"/>
    <lineage>
        <taxon>Bacteria</taxon>
        <taxon>Pseudomonadati</taxon>
        <taxon>Pseudomonadota</taxon>
        <taxon>Alphaproteobacteria</taxon>
        <taxon>Rhodobacterales</taxon>
        <taxon>Paracoccaceae</taxon>
        <taxon>Paralimibaculum</taxon>
    </lineage>
</organism>
<dbReference type="Gene3D" id="2.170.130.10">
    <property type="entry name" value="TonB-dependent receptor, plug domain"/>
    <property type="match status" value="1"/>
</dbReference>
<dbReference type="InterPro" id="IPR012910">
    <property type="entry name" value="Plug_dom"/>
</dbReference>
<dbReference type="InterPro" id="IPR036942">
    <property type="entry name" value="Beta-barrel_TonB_sf"/>
</dbReference>
<sequence length="663" mass="71200">MQGMSRIAAPTALACAVSMAQGMARAQSVETFELNPIVIESLAGDGVTLTDEDLLRLDPVDLQDLFRTEPTITVGSSIPASQKLYVNGIEETNLAVTIDGARQNNKIFHHNATTLIDPELLKAVRIDPGVAPADAGPGALAGSILFETKDAADLLAPGDDFGGYLSGEYSTNGDVFATSVSLFGRAEGFEGLAYFKHAGGNAMQDGDGQTIIGSGTSLLSGIGKLAYQSDEGYRVEISYERVNDDEARPYRANIGQIIGGRPVPLTRPYALDRENIVLSFEDATPEGLWNPLLVVAHSATDLDIVEDEQRSFGSTRSFNGKLANQSILAFGTLDAGLDFYADRAELDYRYLPAPEFNEGGTETARNIGAFAQARLAPLDRLDISFGGRVDYQRFEGIEGSVSRNAGVSGNLSGSYEILDGLTASAGASRVWGGVELAENFLINPAWVYPDGDLRPAVSNNLFAGLHYDFGPLVPALEGAFVKAKLFRTEIDDARDEEYRGGPALYRDVLSQGIELGAGYSWGPGFVRVGYANIETEIDGRPADSDLGQYLTTPVGQVVVLEVNHGFADIGLTIGADAEFYLEYDGTYDPYTGQRANPLPAYQVVNAFAAYTPPQFPNVTLRAEVTNLLDEDYASRATYGQEFDGVVPLDEPGRAFRISATIRF</sequence>
<feature type="domain" description="TonB-dependent receptor-like beta-barrel" evidence="11">
    <location>
        <begin position="237"/>
        <end position="627"/>
    </location>
</feature>
<keyword evidence="13" id="KW-0675">Receptor</keyword>
<reference evidence="13 14" key="1">
    <citation type="submission" date="2023-04" db="EMBL/GenBank/DDBJ databases">
        <title>Marinoamorphus aggregata gen. nov., sp. Nov., isolate from tissue of brittle star Ophioplocus japonicus.</title>
        <authorList>
            <person name="Kawano K."/>
            <person name="Sawayama S."/>
            <person name="Nakagawa S."/>
        </authorList>
    </citation>
    <scope>NUCLEOTIDE SEQUENCE [LARGE SCALE GENOMIC DNA]</scope>
    <source>
        <strain evidence="13 14">NKW23</strain>
    </source>
</reference>
<comment type="subcellular location">
    <subcellularLocation>
        <location evidence="1 9">Cell outer membrane</location>
        <topology evidence="1 9">Multi-pass membrane protein</topology>
    </subcellularLocation>
</comment>
<evidence type="ECO:0000256" key="5">
    <source>
        <dbReference type="ARBA" id="ARBA00022692"/>
    </source>
</evidence>
<evidence type="ECO:0000259" key="11">
    <source>
        <dbReference type="Pfam" id="PF00593"/>
    </source>
</evidence>
<comment type="caution">
    <text evidence="13">The sequence shown here is derived from an EMBL/GenBank/DDBJ whole genome shotgun (WGS) entry which is preliminary data.</text>
</comment>
<evidence type="ECO:0000256" key="4">
    <source>
        <dbReference type="ARBA" id="ARBA00022452"/>
    </source>
</evidence>
<dbReference type="Gene3D" id="2.40.170.20">
    <property type="entry name" value="TonB-dependent receptor, beta-barrel domain"/>
    <property type="match status" value="1"/>
</dbReference>
<name>A0ABQ6LSI4_9RHOB</name>
<dbReference type="PROSITE" id="PS52016">
    <property type="entry name" value="TONB_DEPENDENT_REC_3"/>
    <property type="match status" value="1"/>
</dbReference>